<gene>
    <name evidence="1" type="ORF">BUALT_Bualt04G0028700</name>
</gene>
<sequence length="316" mass="35616">MVGTRIPGIWAFATLNGVPKSDSGTSWMEIPQKNLMGLGDKGLVDLLRKCFSVAVKVRSGIWSKFWFARIVNWLYKIVGSLIKFLVDKCEGWFGPFGFTSAVGKVVGGGGVAVWGNMLDSSCISDLWRLVASESPFRLAMACYFTEASTTSKRVRKACNWLASWQIFPFRDGGFGVMVWSHRSLDESTNCKDRATGEATKQVMEVVNDLFENQDKQQKDKLAEDMNILFYGFVDENDTHTRFVGQVEMIGSNINKTNSRMGEIVKRLAHEFDLSEKSEKIYAIVRKMEGFTKLEKMKATDLLVTTTEKLEMLTEKL</sequence>
<dbReference type="AlphaFoldDB" id="A0AAV6XM64"/>
<comment type="caution">
    <text evidence="1">The sequence shown here is derived from an EMBL/GenBank/DDBJ whole genome shotgun (WGS) entry which is preliminary data.</text>
</comment>
<protein>
    <submittedName>
        <fullName evidence="1">Uncharacterized protein</fullName>
    </submittedName>
</protein>
<dbReference type="Proteomes" id="UP000826271">
    <property type="component" value="Unassembled WGS sequence"/>
</dbReference>
<accession>A0AAV6XM64</accession>
<reference evidence="1" key="1">
    <citation type="submission" date="2019-10" db="EMBL/GenBank/DDBJ databases">
        <authorList>
            <person name="Zhang R."/>
            <person name="Pan Y."/>
            <person name="Wang J."/>
            <person name="Ma R."/>
            <person name="Yu S."/>
        </authorList>
    </citation>
    <scope>NUCLEOTIDE SEQUENCE</scope>
    <source>
        <strain evidence="1">LA-IB0</strain>
        <tissue evidence="1">Leaf</tissue>
    </source>
</reference>
<keyword evidence="2" id="KW-1185">Reference proteome</keyword>
<organism evidence="1 2">
    <name type="scientific">Buddleja alternifolia</name>
    <dbReference type="NCBI Taxonomy" id="168488"/>
    <lineage>
        <taxon>Eukaryota</taxon>
        <taxon>Viridiplantae</taxon>
        <taxon>Streptophyta</taxon>
        <taxon>Embryophyta</taxon>
        <taxon>Tracheophyta</taxon>
        <taxon>Spermatophyta</taxon>
        <taxon>Magnoliopsida</taxon>
        <taxon>eudicotyledons</taxon>
        <taxon>Gunneridae</taxon>
        <taxon>Pentapetalae</taxon>
        <taxon>asterids</taxon>
        <taxon>lamiids</taxon>
        <taxon>Lamiales</taxon>
        <taxon>Scrophulariaceae</taxon>
        <taxon>Buddlejeae</taxon>
        <taxon>Buddleja</taxon>
    </lineage>
</organism>
<evidence type="ECO:0000313" key="2">
    <source>
        <dbReference type="Proteomes" id="UP000826271"/>
    </source>
</evidence>
<name>A0AAV6XM64_9LAMI</name>
<proteinExistence type="predicted"/>
<evidence type="ECO:0000313" key="1">
    <source>
        <dbReference type="EMBL" id="KAG8383583.1"/>
    </source>
</evidence>
<dbReference type="EMBL" id="WHWC01000004">
    <property type="protein sequence ID" value="KAG8383583.1"/>
    <property type="molecule type" value="Genomic_DNA"/>
</dbReference>